<organism evidence="1 2">
    <name type="scientific">Vermiconidia calcicola</name>
    <dbReference type="NCBI Taxonomy" id="1690605"/>
    <lineage>
        <taxon>Eukaryota</taxon>
        <taxon>Fungi</taxon>
        <taxon>Dikarya</taxon>
        <taxon>Ascomycota</taxon>
        <taxon>Pezizomycotina</taxon>
        <taxon>Dothideomycetes</taxon>
        <taxon>Dothideomycetidae</taxon>
        <taxon>Mycosphaerellales</taxon>
        <taxon>Extremaceae</taxon>
        <taxon>Vermiconidia</taxon>
    </lineage>
</organism>
<keyword evidence="2" id="KW-1185">Reference proteome</keyword>
<gene>
    <name evidence="1" type="ORF">LTR37_012965</name>
</gene>
<evidence type="ECO:0000313" key="2">
    <source>
        <dbReference type="Proteomes" id="UP001281147"/>
    </source>
</evidence>
<evidence type="ECO:0000313" key="1">
    <source>
        <dbReference type="EMBL" id="KAK3705971.1"/>
    </source>
</evidence>
<proteinExistence type="predicted"/>
<sequence>MGQNVLTTSGKFSVWAAILLSGVVIDLSVAICATAFIAPLQMRASKKIYTLFVFGAGVWFRSVIIPKIYGLVSLHRLRDQIARNPTLYSAQSVQANQAAIAVSLWCRALEAANKLQQDVGYASYGLPSFSASDYIQGSIRTRIYGSGPKQTNTVSASRATASGPKRSLSDDEVRLRVDDDRISIAARDGTDPTDTSSKGSVAMGGIRVRRDLDWSVEATPQMDR</sequence>
<dbReference type="Proteomes" id="UP001281147">
    <property type="component" value="Unassembled WGS sequence"/>
</dbReference>
<protein>
    <submittedName>
        <fullName evidence="1">Uncharacterized protein</fullName>
    </submittedName>
</protein>
<accession>A0ACC3MXN9</accession>
<comment type="caution">
    <text evidence="1">The sequence shown here is derived from an EMBL/GenBank/DDBJ whole genome shotgun (WGS) entry which is preliminary data.</text>
</comment>
<name>A0ACC3MXN9_9PEZI</name>
<dbReference type="EMBL" id="JAUTXU010000124">
    <property type="protein sequence ID" value="KAK3705971.1"/>
    <property type="molecule type" value="Genomic_DNA"/>
</dbReference>
<reference evidence="1" key="1">
    <citation type="submission" date="2023-07" db="EMBL/GenBank/DDBJ databases">
        <title>Black Yeasts Isolated from many extreme environments.</title>
        <authorList>
            <person name="Coleine C."/>
            <person name="Stajich J.E."/>
            <person name="Selbmann L."/>
        </authorList>
    </citation>
    <scope>NUCLEOTIDE SEQUENCE</scope>
    <source>
        <strain evidence="1">CCFEE 5714</strain>
    </source>
</reference>